<feature type="region of interest" description="Disordered" evidence="1">
    <location>
        <begin position="1"/>
        <end position="20"/>
    </location>
</feature>
<dbReference type="Proteomes" id="UP000193427">
    <property type="component" value="Chromosome"/>
</dbReference>
<gene>
    <name evidence="2" type="ORF">A4W93_18560</name>
</gene>
<dbReference type="AlphaFoldDB" id="A0A1W6LBT7"/>
<sequence length="167" mass="17697">MVGADVALPKPSPLAIDPETGHVRLGDHPAAITPAMSIGALREHFASWVSGGRDIGNGYEWVSLSHVRLADRPAGMSLCFFEGRLTMLTLGVTLPDDEEEEGWPTEGTSLRHVAFLKRALERLLGRSMTNGSVQFGWGGGVGELRSQGVHGVGGGALRAGGARELMR</sequence>
<accession>A0A1W6LBT7</accession>
<organism evidence="2 3">
    <name type="scientific">Piscinibacter gummiphilus</name>
    <dbReference type="NCBI Taxonomy" id="946333"/>
    <lineage>
        <taxon>Bacteria</taxon>
        <taxon>Pseudomonadati</taxon>
        <taxon>Pseudomonadota</taxon>
        <taxon>Betaproteobacteria</taxon>
        <taxon>Burkholderiales</taxon>
        <taxon>Sphaerotilaceae</taxon>
        <taxon>Piscinibacter</taxon>
    </lineage>
</organism>
<dbReference type="EMBL" id="CP015118">
    <property type="protein sequence ID" value="ARN21735.1"/>
    <property type="molecule type" value="Genomic_DNA"/>
</dbReference>
<dbReference type="STRING" id="946333.A4W93_18560"/>
<proteinExistence type="predicted"/>
<protein>
    <submittedName>
        <fullName evidence="2">Uncharacterized protein</fullName>
    </submittedName>
</protein>
<reference evidence="2 3" key="1">
    <citation type="submission" date="2016-04" db="EMBL/GenBank/DDBJ databases">
        <title>Complete genome sequence of natural rubber-degrading, novel Gram-negative bacterium, Rhizobacter gummiphilus strain NS21.</title>
        <authorList>
            <person name="Tabata M."/>
            <person name="Kasai D."/>
            <person name="Fukuda M."/>
        </authorList>
    </citation>
    <scope>NUCLEOTIDE SEQUENCE [LARGE SCALE GENOMIC DNA]</scope>
    <source>
        <strain evidence="2 3">NS21</strain>
    </source>
</reference>
<evidence type="ECO:0000313" key="3">
    <source>
        <dbReference type="Proteomes" id="UP000193427"/>
    </source>
</evidence>
<dbReference type="KEGG" id="rgu:A4W93_18560"/>
<keyword evidence="3" id="KW-1185">Reference proteome</keyword>
<evidence type="ECO:0000256" key="1">
    <source>
        <dbReference type="SAM" id="MobiDB-lite"/>
    </source>
</evidence>
<name>A0A1W6LBT7_9BURK</name>
<evidence type="ECO:0000313" key="2">
    <source>
        <dbReference type="EMBL" id="ARN21735.1"/>
    </source>
</evidence>